<name>A0A077ZRT6_STYLE</name>
<sequence length="245" mass="28098">MSESLSREDIIYYAKLSEQGQRYDDMIRYIKMLANGQEALSNEVRNLVSVAYKNSVGSRRTALRVLSAITTKDEEKELMEVYRQKIQDEIDNIANEILGIIDEKLIPQVEDDQEALVLYSKMKGDYYRYMAEYAKGEKKIDLVEKSKIAYEQGTQQAEKLKPTNPVRLGLALSNSIFNHEIIQDESNATLIAKVAYDSALINLDSLEEDEYRDATIIMQYLRDQLSIWSTDIGNDKQLQNEGSDL</sequence>
<dbReference type="EMBL" id="CCKQ01001472">
    <property type="protein sequence ID" value="CDW72587.1"/>
    <property type="molecule type" value="Genomic_DNA"/>
</dbReference>
<dbReference type="Proteomes" id="UP000039865">
    <property type="component" value="Unassembled WGS sequence"/>
</dbReference>
<evidence type="ECO:0000256" key="2">
    <source>
        <dbReference type="PIRSR" id="PIRSR000868-1"/>
    </source>
</evidence>
<dbReference type="PIRSF" id="PIRSF000868">
    <property type="entry name" value="14-3-3"/>
    <property type="match status" value="1"/>
</dbReference>
<reference evidence="4 5" key="1">
    <citation type="submission" date="2014-06" db="EMBL/GenBank/DDBJ databases">
        <authorList>
            <person name="Swart Estienne"/>
        </authorList>
    </citation>
    <scope>NUCLEOTIDE SEQUENCE [LARGE SCALE GENOMIC DNA]</scope>
    <source>
        <strain evidence="4 5">130c</strain>
    </source>
</reference>
<dbReference type="OMA" id="IEMPATH"/>
<evidence type="ECO:0000313" key="5">
    <source>
        <dbReference type="Proteomes" id="UP000039865"/>
    </source>
</evidence>
<comment type="similarity">
    <text evidence="1">Belongs to the 14-3-3 family.</text>
</comment>
<accession>A0A077ZRT6</accession>
<dbReference type="PANTHER" id="PTHR18860">
    <property type="entry name" value="14-3-3 PROTEIN"/>
    <property type="match status" value="1"/>
</dbReference>
<feature type="site" description="Interaction with phosphoserine on interacting protein" evidence="2">
    <location>
        <position position="60"/>
    </location>
</feature>
<dbReference type="PRINTS" id="PR00305">
    <property type="entry name" value="1433ZETA"/>
</dbReference>
<evidence type="ECO:0000259" key="3">
    <source>
        <dbReference type="SMART" id="SM00101"/>
    </source>
</evidence>
<dbReference type="OrthoDB" id="10260625at2759"/>
<dbReference type="InterPro" id="IPR023410">
    <property type="entry name" value="14-3-3_domain"/>
</dbReference>
<dbReference type="SMART" id="SM00101">
    <property type="entry name" value="14_3_3"/>
    <property type="match status" value="1"/>
</dbReference>
<dbReference type="InterPro" id="IPR036815">
    <property type="entry name" value="14-3-3_dom_sf"/>
</dbReference>
<dbReference type="InterPro" id="IPR000308">
    <property type="entry name" value="14-3-3"/>
</dbReference>
<evidence type="ECO:0000313" key="4">
    <source>
        <dbReference type="EMBL" id="CDW72587.1"/>
    </source>
</evidence>
<dbReference type="AlphaFoldDB" id="A0A077ZRT6"/>
<dbReference type="Gene3D" id="1.20.190.20">
    <property type="entry name" value="14-3-3 domain"/>
    <property type="match status" value="1"/>
</dbReference>
<keyword evidence="5" id="KW-1185">Reference proteome</keyword>
<evidence type="ECO:0000256" key="1">
    <source>
        <dbReference type="ARBA" id="ARBA00006141"/>
    </source>
</evidence>
<organism evidence="4 5">
    <name type="scientific">Stylonychia lemnae</name>
    <name type="common">Ciliate</name>
    <dbReference type="NCBI Taxonomy" id="5949"/>
    <lineage>
        <taxon>Eukaryota</taxon>
        <taxon>Sar</taxon>
        <taxon>Alveolata</taxon>
        <taxon>Ciliophora</taxon>
        <taxon>Intramacronucleata</taxon>
        <taxon>Spirotrichea</taxon>
        <taxon>Stichotrichia</taxon>
        <taxon>Sporadotrichida</taxon>
        <taxon>Oxytrichidae</taxon>
        <taxon>Stylonychinae</taxon>
        <taxon>Stylonychia</taxon>
    </lineage>
</organism>
<dbReference type="CDD" id="cd08774">
    <property type="entry name" value="14-3-3"/>
    <property type="match status" value="1"/>
</dbReference>
<dbReference type="InParanoid" id="A0A077ZRT6"/>
<feature type="domain" description="14-3-3" evidence="3">
    <location>
        <begin position="7"/>
        <end position="242"/>
    </location>
</feature>
<dbReference type="SUPFAM" id="SSF48445">
    <property type="entry name" value="14-3-3 protein"/>
    <property type="match status" value="1"/>
</dbReference>
<feature type="site" description="Interaction with phosphoserine on interacting protein" evidence="2">
    <location>
        <position position="128"/>
    </location>
</feature>
<dbReference type="Pfam" id="PF00244">
    <property type="entry name" value="14-3-3"/>
    <property type="match status" value="1"/>
</dbReference>
<protein>
    <submittedName>
        <fullName evidence="4">14-3-3 zeta</fullName>
    </submittedName>
</protein>
<proteinExistence type="inferred from homology"/>
<gene>
    <name evidence="4" type="primary">Contig15729.g16761</name>
    <name evidence="4" type="ORF">STYLEM_1550</name>
</gene>